<comment type="similarity">
    <text evidence="3">Belongs to the complex I NDUFB3 subunit family.</text>
</comment>
<keyword evidence="8" id="KW-0249">Electron transport</keyword>
<sequence length="346" mass="38959">MSWNALPSELKIPIFEELNTHDNKARYASVCREWQTALEEHNFRSLNLRSRDIRILEILGKRQFELIRYIWFSIELDERDGHSSSCQVGRAFHGNQKKIQQDLRGLMGALSKRSSTEGLTLDISISSPSDRKHHFVQQEPAGGIEDALMCLFLQSLTFNGLKKLTLFEDLNSSYIDRYVKEHPGDIWGTLGIHNLAQELEGVPDIRITTNGSGVCGGAEVVAAVSELAKTWSSSNRDVKQLRDDSLQIHAASRHIHTMRPSYSAMAKPNVTGFDPQKFAAAAKNGTRGDPWARYEQWRYTGPFSRWNRFKGSFPGLGIATVAFAGYCVAEKLFFPEEHGHHSADGH</sequence>
<name>A0A9P4TAY9_CURKU</name>
<keyword evidence="14" id="KW-1185">Reference proteome</keyword>
<keyword evidence="6" id="KW-0812">Transmembrane</keyword>
<evidence type="ECO:0000256" key="7">
    <source>
        <dbReference type="ARBA" id="ARBA00022792"/>
    </source>
</evidence>
<keyword evidence="9" id="KW-1133">Transmembrane helix</keyword>
<reference evidence="13" key="1">
    <citation type="submission" date="2019-04" db="EMBL/GenBank/DDBJ databases">
        <title>Sequencing of skin fungus with MAO and IRED activity.</title>
        <authorList>
            <person name="Marsaioli A.J."/>
            <person name="Bonatto J.M.C."/>
            <person name="Reis Junior O."/>
        </authorList>
    </citation>
    <scope>NUCLEOTIDE SEQUENCE</scope>
    <source>
        <strain evidence="13">30M1</strain>
    </source>
</reference>
<evidence type="ECO:0000256" key="5">
    <source>
        <dbReference type="ARBA" id="ARBA00022660"/>
    </source>
</evidence>
<proteinExistence type="inferred from homology"/>
<dbReference type="Gene3D" id="1.20.1280.50">
    <property type="match status" value="1"/>
</dbReference>
<dbReference type="EMBL" id="SWKU01000017">
    <property type="protein sequence ID" value="KAF2999239.1"/>
    <property type="molecule type" value="Genomic_DNA"/>
</dbReference>
<dbReference type="AlphaFoldDB" id="A0A9P4TAY9"/>
<protein>
    <recommendedName>
        <fullName evidence="12">F-box domain-containing protein</fullName>
    </recommendedName>
</protein>
<dbReference type="GO" id="GO:0022900">
    <property type="term" value="P:electron transport chain"/>
    <property type="evidence" value="ECO:0007669"/>
    <property type="project" value="InterPro"/>
</dbReference>
<comment type="caution">
    <text evidence="13">The sequence shown here is derived from an EMBL/GenBank/DDBJ whole genome shotgun (WGS) entry which is preliminary data.</text>
</comment>
<comment type="subcellular location">
    <subcellularLocation>
        <location evidence="2">Mitochondrion inner membrane</location>
        <topology evidence="2">Single-pass membrane protein</topology>
        <orientation evidence="2">Matrix side</orientation>
    </subcellularLocation>
</comment>
<dbReference type="GO" id="GO:0032981">
    <property type="term" value="P:mitochondrial respiratory chain complex I assembly"/>
    <property type="evidence" value="ECO:0007669"/>
    <property type="project" value="TreeGrafter"/>
</dbReference>
<organism evidence="13 14">
    <name type="scientific">Curvularia kusanoi</name>
    <name type="common">Cochliobolus kusanoi</name>
    <dbReference type="NCBI Taxonomy" id="90978"/>
    <lineage>
        <taxon>Eukaryota</taxon>
        <taxon>Fungi</taxon>
        <taxon>Dikarya</taxon>
        <taxon>Ascomycota</taxon>
        <taxon>Pezizomycotina</taxon>
        <taxon>Dothideomycetes</taxon>
        <taxon>Pleosporomycetidae</taxon>
        <taxon>Pleosporales</taxon>
        <taxon>Pleosporineae</taxon>
        <taxon>Pleosporaceae</taxon>
        <taxon>Curvularia</taxon>
    </lineage>
</organism>
<feature type="domain" description="F-box" evidence="12">
    <location>
        <begin position="1"/>
        <end position="46"/>
    </location>
</feature>
<comment type="function">
    <text evidence="1">Accessory subunit of the mitochondrial membrane respiratory chain NADH dehydrogenase (Complex I), that is believed not to be involved in catalysis. Complex I functions in the transfer of electrons from NADH to the respiratory chain. The immediate electron acceptor for the enzyme is believed to be ubiquinone.</text>
</comment>
<keyword evidence="4" id="KW-0813">Transport</keyword>
<evidence type="ECO:0000256" key="4">
    <source>
        <dbReference type="ARBA" id="ARBA00022448"/>
    </source>
</evidence>
<dbReference type="PANTHER" id="PTHR15082">
    <property type="entry name" value="NADH-UBIQUINONE OXIDOREDUCTASE B12 SUBUNIT"/>
    <property type="match status" value="1"/>
</dbReference>
<gene>
    <name evidence="13" type="ORF">E8E13_002317</name>
</gene>
<evidence type="ECO:0000259" key="12">
    <source>
        <dbReference type="PROSITE" id="PS50181"/>
    </source>
</evidence>
<evidence type="ECO:0000256" key="10">
    <source>
        <dbReference type="ARBA" id="ARBA00023128"/>
    </source>
</evidence>
<evidence type="ECO:0000256" key="11">
    <source>
        <dbReference type="ARBA" id="ARBA00023136"/>
    </source>
</evidence>
<dbReference type="Pfam" id="PF08122">
    <property type="entry name" value="NDUF_B12"/>
    <property type="match status" value="1"/>
</dbReference>
<dbReference type="InterPro" id="IPR001810">
    <property type="entry name" value="F-box_dom"/>
</dbReference>
<evidence type="ECO:0000256" key="1">
    <source>
        <dbReference type="ARBA" id="ARBA00003195"/>
    </source>
</evidence>
<evidence type="ECO:0000313" key="14">
    <source>
        <dbReference type="Proteomes" id="UP000801428"/>
    </source>
</evidence>
<evidence type="ECO:0000313" key="13">
    <source>
        <dbReference type="EMBL" id="KAF2999239.1"/>
    </source>
</evidence>
<evidence type="ECO:0000256" key="8">
    <source>
        <dbReference type="ARBA" id="ARBA00022982"/>
    </source>
</evidence>
<evidence type="ECO:0000256" key="2">
    <source>
        <dbReference type="ARBA" id="ARBA00004298"/>
    </source>
</evidence>
<dbReference type="Proteomes" id="UP000801428">
    <property type="component" value="Unassembled WGS sequence"/>
</dbReference>
<keyword evidence="5" id="KW-0679">Respiratory chain</keyword>
<dbReference type="PANTHER" id="PTHR15082:SF2">
    <property type="entry name" value="NADH DEHYDROGENASE [UBIQUINONE] 1 BETA SUBCOMPLEX SUBUNIT 3"/>
    <property type="match status" value="1"/>
</dbReference>
<dbReference type="OrthoDB" id="521512at2759"/>
<evidence type="ECO:0000256" key="9">
    <source>
        <dbReference type="ARBA" id="ARBA00022989"/>
    </source>
</evidence>
<keyword evidence="10" id="KW-0496">Mitochondrion</keyword>
<accession>A0A9P4TAY9</accession>
<keyword evidence="7" id="KW-0999">Mitochondrion inner membrane</keyword>
<evidence type="ECO:0000256" key="3">
    <source>
        <dbReference type="ARBA" id="ARBA00005667"/>
    </source>
</evidence>
<keyword evidence="11" id="KW-0472">Membrane</keyword>
<evidence type="ECO:0000256" key="6">
    <source>
        <dbReference type="ARBA" id="ARBA00022692"/>
    </source>
</evidence>
<dbReference type="InterPro" id="IPR012576">
    <property type="entry name" value="NDUFB3"/>
</dbReference>
<dbReference type="PROSITE" id="PS50181">
    <property type="entry name" value="FBOX"/>
    <property type="match status" value="1"/>
</dbReference>
<dbReference type="GO" id="GO:0005743">
    <property type="term" value="C:mitochondrial inner membrane"/>
    <property type="evidence" value="ECO:0007669"/>
    <property type="project" value="UniProtKB-SubCell"/>
</dbReference>